<name>A0A3E2B1Q1_9FIRM</name>
<feature type="transmembrane region" description="Helical" evidence="6">
    <location>
        <begin position="156"/>
        <end position="172"/>
    </location>
</feature>
<dbReference type="PANTHER" id="PTHR30294">
    <property type="entry name" value="MEMBRANE COMPONENT OF ABC TRANSPORTER YHHJ-RELATED"/>
    <property type="match status" value="1"/>
</dbReference>
<dbReference type="AlphaFoldDB" id="A0A3E2B1Q1"/>
<proteinExistence type="predicted"/>
<gene>
    <name evidence="7" type="ORF">DV520_10045</name>
</gene>
<feature type="transmembrane region" description="Helical" evidence="6">
    <location>
        <begin position="210"/>
        <end position="230"/>
    </location>
</feature>
<sequence>MKAVFRHELSSYFTGMTGYVFGAFLLLFAGIYTMAVNLNAGLSNFEYVLSNLSFIFLIIVPILTMRVIAEERRQRTDQLLYSLPLSMTGVALGKYAALLVVFLVPTGIICLYPLVLSAFGSVYLPLAFGTAVGFFFLGAALLAIGMFLSSITESQGVAAGLCFVVMLVNYFISDLASYFSASAMASFWAFTVLILLVGGIFRLMTRNNGVSLVLVGILEGLLILGSVLGGEDFAGLFPSMVEGLSLFERFYQFVDGVFDLTSLVYFLTVIGVFLFLTVQSLEKRRWSE</sequence>
<evidence type="ECO:0000256" key="3">
    <source>
        <dbReference type="ARBA" id="ARBA00022692"/>
    </source>
</evidence>
<dbReference type="Proteomes" id="UP000260649">
    <property type="component" value="Unassembled WGS sequence"/>
</dbReference>
<evidence type="ECO:0000256" key="2">
    <source>
        <dbReference type="ARBA" id="ARBA00022475"/>
    </source>
</evidence>
<dbReference type="PANTHER" id="PTHR30294:SF29">
    <property type="entry name" value="MULTIDRUG ABC TRANSPORTER PERMEASE YBHS-RELATED"/>
    <property type="match status" value="1"/>
</dbReference>
<evidence type="ECO:0000313" key="8">
    <source>
        <dbReference type="Proteomes" id="UP000260649"/>
    </source>
</evidence>
<feature type="transmembrane region" description="Helical" evidence="6">
    <location>
        <begin position="250"/>
        <end position="276"/>
    </location>
</feature>
<protein>
    <submittedName>
        <fullName evidence="7">ABC transporter</fullName>
    </submittedName>
</protein>
<dbReference type="GO" id="GO:0005886">
    <property type="term" value="C:plasma membrane"/>
    <property type="evidence" value="ECO:0007669"/>
    <property type="project" value="UniProtKB-SubCell"/>
</dbReference>
<organism evidence="7 8">
    <name type="scientific">Evtepia gabavorous</name>
    <dbReference type="NCBI Taxonomy" id="2211183"/>
    <lineage>
        <taxon>Bacteria</taxon>
        <taxon>Bacillati</taxon>
        <taxon>Bacillota</taxon>
        <taxon>Clostridia</taxon>
        <taxon>Eubacteriales</taxon>
        <taxon>Evtepia</taxon>
    </lineage>
</organism>
<reference evidence="7 8" key="1">
    <citation type="submission" date="2018-07" db="EMBL/GenBank/DDBJ databases">
        <title>GABA Modulating Bacteria of the Human Gut Microbiota.</title>
        <authorList>
            <person name="Strandwitz P."/>
            <person name="Kim K.H."/>
            <person name="Terekhova D."/>
            <person name="Liu J.K."/>
            <person name="Sharma A."/>
            <person name="Levering J."/>
            <person name="Mcdonald D."/>
            <person name="Dietrich D."/>
            <person name="Ramadhar T.R."/>
            <person name="Lekbua A."/>
            <person name="Mroue N."/>
            <person name="Liston C."/>
            <person name="Stewart E.J."/>
            <person name="Dubin M.J."/>
            <person name="Zengler K."/>
            <person name="Knight R."/>
            <person name="Gilbert J.A."/>
            <person name="Clardy J."/>
            <person name="Lewis K."/>
        </authorList>
    </citation>
    <scope>NUCLEOTIDE SEQUENCE [LARGE SCALE GENOMIC DNA]</scope>
    <source>
        <strain evidence="7 8">KLE1738</strain>
    </source>
</reference>
<feature type="transmembrane region" description="Helical" evidence="6">
    <location>
        <begin position="95"/>
        <end position="116"/>
    </location>
</feature>
<evidence type="ECO:0000256" key="6">
    <source>
        <dbReference type="SAM" id="Phobius"/>
    </source>
</evidence>
<dbReference type="RefSeq" id="WP_117142622.1">
    <property type="nucleotide sequence ID" value="NZ_CAKXKJ010000005.1"/>
</dbReference>
<keyword evidence="4 6" id="KW-1133">Transmembrane helix</keyword>
<dbReference type="Pfam" id="PF12679">
    <property type="entry name" value="ABC2_membrane_2"/>
    <property type="match status" value="1"/>
</dbReference>
<dbReference type="InterPro" id="IPR051449">
    <property type="entry name" value="ABC-2_transporter_component"/>
</dbReference>
<dbReference type="OrthoDB" id="9766228at2"/>
<dbReference type="GO" id="GO:0140359">
    <property type="term" value="F:ABC-type transporter activity"/>
    <property type="evidence" value="ECO:0007669"/>
    <property type="project" value="InterPro"/>
</dbReference>
<keyword evidence="5 6" id="KW-0472">Membrane</keyword>
<comment type="caution">
    <text evidence="7">The sequence shown here is derived from an EMBL/GenBank/DDBJ whole genome shotgun (WGS) entry which is preliminary data.</text>
</comment>
<evidence type="ECO:0000256" key="5">
    <source>
        <dbReference type="ARBA" id="ARBA00023136"/>
    </source>
</evidence>
<feature type="transmembrane region" description="Helical" evidence="6">
    <location>
        <begin position="178"/>
        <end position="198"/>
    </location>
</feature>
<keyword evidence="8" id="KW-1185">Reference proteome</keyword>
<dbReference type="GeneID" id="97996075"/>
<keyword evidence="2" id="KW-1003">Cell membrane</keyword>
<feature type="transmembrane region" description="Helical" evidence="6">
    <location>
        <begin position="47"/>
        <end position="69"/>
    </location>
</feature>
<feature type="transmembrane region" description="Helical" evidence="6">
    <location>
        <begin position="122"/>
        <end position="144"/>
    </location>
</feature>
<accession>A0A3E2B1Q1</accession>
<evidence type="ECO:0000256" key="4">
    <source>
        <dbReference type="ARBA" id="ARBA00022989"/>
    </source>
</evidence>
<dbReference type="EMBL" id="QQRQ01000022">
    <property type="protein sequence ID" value="RFT05916.1"/>
    <property type="molecule type" value="Genomic_DNA"/>
</dbReference>
<evidence type="ECO:0000256" key="1">
    <source>
        <dbReference type="ARBA" id="ARBA00004651"/>
    </source>
</evidence>
<evidence type="ECO:0000313" key="7">
    <source>
        <dbReference type="EMBL" id="RFT05916.1"/>
    </source>
</evidence>
<keyword evidence="3 6" id="KW-0812">Transmembrane</keyword>
<comment type="subcellular location">
    <subcellularLocation>
        <location evidence="1">Cell membrane</location>
        <topology evidence="1">Multi-pass membrane protein</topology>
    </subcellularLocation>
</comment>
<feature type="transmembrane region" description="Helical" evidence="6">
    <location>
        <begin position="12"/>
        <end position="35"/>
    </location>
</feature>